<sequence length="317" mass="36811">MTSEHNQSNPSESSNTLHTTMQRWQKWIDQVHSWKQDMCEAIDQVKVGMFLSTEDAAPFGPGQFESEIRQHYELENAQNCGKWKEFHFQASEARRQLISGTERDFRQFCNQLGISPDRVLEINEKTEPPLLEGDNQIKDDPGLLAATLTRGTSPTAVSIENILSLHLAHDWVSQERFNIQEAFTNQTKKLQEDLDTFLDQQETEFREERQKVLNSTREQMQHEVESFPKPYRRKTSSHFQSSAKRGMLLQTAPPLCVDPSEDGKDRLQRQSSIKGGRVRTGPRRIRSDVDETQERLDELERRLRIRKEVGWFLAADL</sequence>
<evidence type="ECO:0000256" key="1">
    <source>
        <dbReference type="SAM" id="MobiDB-lite"/>
    </source>
</evidence>
<accession>A0A9W6XBT0</accession>
<feature type="region of interest" description="Disordered" evidence="1">
    <location>
        <begin position="214"/>
        <end position="234"/>
    </location>
</feature>
<proteinExistence type="predicted"/>
<dbReference type="OrthoDB" id="119068at2759"/>
<name>A0A9W6XBT0_9STRA</name>
<evidence type="ECO:0000313" key="3">
    <source>
        <dbReference type="Proteomes" id="UP001165121"/>
    </source>
</evidence>
<reference evidence="2" key="1">
    <citation type="submission" date="2023-04" db="EMBL/GenBank/DDBJ databases">
        <title>Phytophthora fragariaefolia NBRC 109709.</title>
        <authorList>
            <person name="Ichikawa N."/>
            <person name="Sato H."/>
            <person name="Tonouchi N."/>
        </authorList>
    </citation>
    <scope>NUCLEOTIDE SEQUENCE</scope>
    <source>
        <strain evidence="2">NBRC 109709</strain>
    </source>
</reference>
<dbReference type="Proteomes" id="UP001165121">
    <property type="component" value="Unassembled WGS sequence"/>
</dbReference>
<dbReference type="AlphaFoldDB" id="A0A9W6XBT0"/>
<protein>
    <submittedName>
        <fullName evidence="2">Unnamed protein product</fullName>
    </submittedName>
</protein>
<gene>
    <name evidence="2" type="ORF">Pfra01_000941500</name>
</gene>
<evidence type="ECO:0000313" key="2">
    <source>
        <dbReference type="EMBL" id="GMF35504.1"/>
    </source>
</evidence>
<organism evidence="2 3">
    <name type="scientific">Phytophthora fragariaefolia</name>
    <dbReference type="NCBI Taxonomy" id="1490495"/>
    <lineage>
        <taxon>Eukaryota</taxon>
        <taxon>Sar</taxon>
        <taxon>Stramenopiles</taxon>
        <taxon>Oomycota</taxon>
        <taxon>Peronosporomycetes</taxon>
        <taxon>Peronosporales</taxon>
        <taxon>Peronosporaceae</taxon>
        <taxon>Phytophthora</taxon>
    </lineage>
</organism>
<comment type="caution">
    <text evidence="2">The sequence shown here is derived from an EMBL/GenBank/DDBJ whole genome shotgun (WGS) entry which is preliminary data.</text>
</comment>
<keyword evidence="3" id="KW-1185">Reference proteome</keyword>
<feature type="region of interest" description="Disordered" evidence="1">
    <location>
        <begin position="256"/>
        <end position="284"/>
    </location>
</feature>
<dbReference type="EMBL" id="BSXT01000873">
    <property type="protein sequence ID" value="GMF35504.1"/>
    <property type="molecule type" value="Genomic_DNA"/>
</dbReference>